<dbReference type="SUPFAM" id="SSF52540">
    <property type="entry name" value="P-loop containing nucleoside triphosphate hydrolases"/>
    <property type="match status" value="1"/>
</dbReference>
<accession>A0A0M2HSI0</accession>
<dbReference type="InterPro" id="IPR050093">
    <property type="entry name" value="ABC_SmlMolc_Importer"/>
</dbReference>
<organism evidence="5 6">
    <name type="scientific">Microbacterium hydrocarbonoxydans</name>
    <dbReference type="NCBI Taxonomy" id="273678"/>
    <lineage>
        <taxon>Bacteria</taxon>
        <taxon>Bacillati</taxon>
        <taxon>Actinomycetota</taxon>
        <taxon>Actinomycetes</taxon>
        <taxon>Micrococcales</taxon>
        <taxon>Microbacteriaceae</taxon>
        <taxon>Microbacterium</taxon>
    </lineage>
</organism>
<dbReference type="GO" id="GO:0005524">
    <property type="term" value="F:ATP binding"/>
    <property type="evidence" value="ECO:0007669"/>
    <property type="project" value="UniProtKB-KW"/>
</dbReference>
<evidence type="ECO:0000259" key="4">
    <source>
        <dbReference type="PROSITE" id="PS50893"/>
    </source>
</evidence>
<dbReference type="InterPro" id="IPR027417">
    <property type="entry name" value="P-loop_NTPase"/>
</dbReference>
<dbReference type="PATRIC" id="fig|273678.4.peg.1501"/>
<dbReference type="Proteomes" id="UP000033900">
    <property type="component" value="Unassembled WGS sequence"/>
</dbReference>
<dbReference type="RefSeq" id="WP_045257154.1">
    <property type="nucleotide sequence ID" value="NZ_JYJB01000008.1"/>
</dbReference>
<keyword evidence="6" id="KW-1185">Reference proteome</keyword>
<dbReference type="InterPro" id="IPR003593">
    <property type="entry name" value="AAA+_ATPase"/>
</dbReference>
<feature type="domain" description="ABC transporter" evidence="4">
    <location>
        <begin position="3"/>
        <end position="231"/>
    </location>
</feature>
<dbReference type="PROSITE" id="PS50893">
    <property type="entry name" value="ABC_TRANSPORTER_2"/>
    <property type="match status" value="1"/>
</dbReference>
<dbReference type="InterPro" id="IPR003439">
    <property type="entry name" value="ABC_transporter-like_ATP-bd"/>
</dbReference>
<gene>
    <name evidence="5" type="primary">potA_1</name>
    <name evidence="5" type="ORF">RS84_01503</name>
</gene>
<dbReference type="EMBL" id="JYJB01000008">
    <property type="protein sequence ID" value="KJL47875.1"/>
    <property type="molecule type" value="Genomic_DNA"/>
</dbReference>
<dbReference type="OrthoDB" id="9112331at2"/>
<evidence type="ECO:0000256" key="2">
    <source>
        <dbReference type="ARBA" id="ARBA00022741"/>
    </source>
</evidence>
<evidence type="ECO:0000313" key="6">
    <source>
        <dbReference type="Proteomes" id="UP000033900"/>
    </source>
</evidence>
<keyword evidence="1" id="KW-0813">Transport</keyword>
<sequence length="349" mass="35906">MSLDVGIITRAGSFQVEAAFTVAAGEVLAVLGPNGAGKSTLLTAIAGHRPHASGTIALNGAVIDASVPPERRRIGLLGQRAMLFPHLSALENVAFGPRAQGVPAAEARRRALAHLEEVGLEDIAGRRPAELSGGQQQRVALARALAADPLTLLLDEPFASLDAETGTQARRLVAQLRDRLAIPIVLVTHDPLDAVMLAARTAVVDGGRIVQQGDTAEVLGHPRTRFVAAITGVNLVEGTGADDGALVTADGLRFRGHGDSLRAGEAGSAVFSPASARILRAGESVDQNTWRGTVSIMEAAAGGIRVLTAEHPQLAVDCPSGTAAALGIRPGAAVAFRVDPADVSVRREG</sequence>
<dbReference type="Gene3D" id="3.40.50.300">
    <property type="entry name" value="P-loop containing nucleotide triphosphate hydrolases"/>
    <property type="match status" value="1"/>
</dbReference>
<protein>
    <submittedName>
        <fullName evidence="5">Spermidine/putrescine import ATP-binding protein PotA</fullName>
        <ecNumber evidence="5">3.6.3.31</ecNumber>
    </submittedName>
</protein>
<keyword evidence="3 5" id="KW-0067">ATP-binding</keyword>
<name>A0A0M2HSI0_9MICO</name>
<reference evidence="5 6" key="1">
    <citation type="submission" date="2015-02" db="EMBL/GenBank/DDBJ databases">
        <title>Draft genome sequences of ten Microbacterium spp. with emphasis on heavy metal contaminated environments.</title>
        <authorList>
            <person name="Corretto E."/>
        </authorList>
    </citation>
    <scope>NUCLEOTIDE SEQUENCE [LARGE SCALE GENOMIC DNA]</scope>
    <source>
        <strain evidence="5 6">SA35</strain>
    </source>
</reference>
<evidence type="ECO:0000256" key="3">
    <source>
        <dbReference type="ARBA" id="ARBA00022840"/>
    </source>
</evidence>
<dbReference type="STRING" id="273678.RS84_01503"/>
<dbReference type="InterPro" id="IPR008995">
    <property type="entry name" value="Mo/tungstate-bd_C_term_dom"/>
</dbReference>
<dbReference type="InterPro" id="IPR017871">
    <property type="entry name" value="ABC_transporter-like_CS"/>
</dbReference>
<dbReference type="GO" id="GO:0016887">
    <property type="term" value="F:ATP hydrolysis activity"/>
    <property type="evidence" value="ECO:0007669"/>
    <property type="project" value="InterPro"/>
</dbReference>
<dbReference type="SUPFAM" id="SSF50331">
    <property type="entry name" value="MOP-like"/>
    <property type="match status" value="1"/>
</dbReference>
<dbReference type="EC" id="3.6.3.31" evidence="5"/>
<dbReference type="PANTHER" id="PTHR42781:SF4">
    <property type="entry name" value="SPERMIDINE_PUTRESCINE IMPORT ATP-BINDING PROTEIN POTA"/>
    <property type="match status" value="1"/>
</dbReference>
<comment type="caution">
    <text evidence="5">The sequence shown here is derived from an EMBL/GenBank/DDBJ whole genome shotgun (WGS) entry which is preliminary data.</text>
</comment>
<dbReference type="AlphaFoldDB" id="A0A0M2HSI0"/>
<evidence type="ECO:0000256" key="1">
    <source>
        <dbReference type="ARBA" id="ARBA00022448"/>
    </source>
</evidence>
<dbReference type="PROSITE" id="PS00211">
    <property type="entry name" value="ABC_TRANSPORTER_1"/>
    <property type="match status" value="1"/>
</dbReference>
<evidence type="ECO:0000313" key="5">
    <source>
        <dbReference type="EMBL" id="KJL47875.1"/>
    </source>
</evidence>
<dbReference type="PANTHER" id="PTHR42781">
    <property type="entry name" value="SPERMIDINE/PUTRESCINE IMPORT ATP-BINDING PROTEIN POTA"/>
    <property type="match status" value="1"/>
</dbReference>
<proteinExistence type="predicted"/>
<keyword evidence="5" id="KW-0378">Hydrolase</keyword>
<keyword evidence="2" id="KW-0547">Nucleotide-binding</keyword>
<dbReference type="SMART" id="SM00382">
    <property type="entry name" value="AAA"/>
    <property type="match status" value="1"/>
</dbReference>
<dbReference type="Pfam" id="PF00005">
    <property type="entry name" value="ABC_tran"/>
    <property type="match status" value="1"/>
</dbReference>